<feature type="domain" description="Aminotransferase class I/classII large" evidence="6">
    <location>
        <begin position="31"/>
        <end position="302"/>
    </location>
</feature>
<gene>
    <name evidence="7" type="ORF">LCGC14_2649570</name>
</gene>
<feature type="non-terminal residue" evidence="7">
    <location>
        <position position="304"/>
    </location>
</feature>
<proteinExistence type="inferred from homology"/>
<keyword evidence="5" id="KW-0663">Pyridoxal phosphate</keyword>
<dbReference type="Gene3D" id="3.40.640.10">
    <property type="entry name" value="Type I PLP-dependent aspartate aminotransferase-like (Major domain)"/>
    <property type="match status" value="1"/>
</dbReference>
<evidence type="ECO:0000256" key="2">
    <source>
        <dbReference type="ARBA" id="ARBA00007441"/>
    </source>
</evidence>
<dbReference type="Gene3D" id="3.90.1150.10">
    <property type="entry name" value="Aspartate Aminotransferase, domain 1"/>
    <property type="match status" value="1"/>
</dbReference>
<evidence type="ECO:0000256" key="5">
    <source>
        <dbReference type="ARBA" id="ARBA00022898"/>
    </source>
</evidence>
<dbReference type="InterPro" id="IPR004839">
    <property type="entry name" value="Aminotransferase_I/II_large"/>
</dbReference>
<keyword evidence="4" id="KW-0808">Transferase</keyword>
<comment type="cofactor">
    <cofactor evidence="1">
        <name>pyridoxal 5'-phosphate</name>
        <dbReference type="ChEBI" id="CHEBI:597326"/>
    </cofactor>
</comment>
<dbReference type="Pfam" id="PF00155">
    <property type="entry name" value="Aminotran_1_2"/>
    <property type="match status" value="1"/>
</dbReference>
<dbReference type="GO" id="GO:0008483">
    <property type="term" value="F:transaminase activity"/>
    <property type="evidence" value="ECO:0007669"/>
    <property type="project" value="UniProtKB-KW"/>
</dbReference>
<dbReference type="GO" id="GO:0030170">
    <property type="term" value="F:pyridoxal phosphate binding"/>
    <property type="evidence" value="ECO:0007669"/>
    <property type="project" value="InterPro"/>
</dbReference>
<dbReference type="PANTHER" id="PTHR46383:SF1">
    <property type="entry name" value="ASPARTATE AMINOTRANSFERASE"/>
    <property type="match status" value="1"/>
</dbReference>
<dbReference type="InterPro" id="IPR015421">
    <property type="entry name" value="PyrdxlP-dep_Trfase_major"/>
</dbReference>
<keyword evidence="3" id="KW-0032">Aminotransferase</keyword>
<protein>
    <recommendedName>
        <fullName evidence="6">Aminotransferase class I/classII large domain-containing protein</fullName>
    </recommendedName>
</protein>
<comment type="similarity">
    <text evidence="2">Belongs to the class-I pyridoxal-phosphate-dependent aminotransferase family.</text>
</comment>
<dbReference type="InterPro" id="IPR050596">
    <property type="entry name" value="AspAT/PAT-like"/>
</dbReference>
<evidence type="ECO:0000256" key="4">
    <source>
        <dbReference type="ARBA" id="ARBA00022679"/>
    </source>
</evidence>
<sequence>MISFADRIQTLGTENAFKLGDDIARCEQAGTKVIRLNLGEPDFDSAENINKVAIENIKNGNTHYTNPQGILPLRESIARQICQTRGVRVNPNQIVVTTGGKPSIAYTMMAYVNPGDEVIYPSPGFPIYESWVTFLGAVPVPLHLEEDKGFRFDAADLEKLISPKTKVFILNSPSNPTGGVLSRADLEGIARVVKGKANPNIRIYSDEIYEYILFDGHQHQSILSIPGMAGHTILASGHSKTYAMTGWRLGYSVLPTVEEAMVFRQMNINIISCTPPFIQEAGRAAIDNKENQKIVQAMVKQFEN</sequence>
<dbReference type="AlphaFoldDB" id="A0A0F9CM67"/>
<name>A0A0F9CM67_9ZZZZ</name>
<comment type="caution">
    <text evidence="7">The sequence shown here is derived from an EMBL/GenBank/DDBJ whole genome shotgun (WGS) entry which is preliminary data.</text>
</comment>
<dbReference type="SUPFAM" id="SSF53383">
    <property type="entry name" value="PLP-dependent transferases"/>
    <property type="match status" value="1"/>
</dbReference>
<organism evidence="7">
    <name type="scientific">marine sediment metagenome</name>
    <dbReference type="NCBI Taxonomy" id="412755"/>
    <lineage>
        <taxon>unclassified sequences</taxon>
        <taxon>metagenomes</taxon>
        <taxon>ecological metagenomes</taxon>
    </lineage>
</organism>
<dbReference type="InterPro" id="IPR015424">
    <property type="entry name" value="PyrdxlP-dep_Trfase"/>
</dbReference>
<reference evidence="7" key="1">
    <citation type="journal article" date="2015" name="Nature">
        <title>Complex archaea that bridge the gap between prokaryotes and eukaryotes.</title>
        <authorList>
            <person name="Spang A."/>
            <person name="Saw J.H."/>
            <person name="Jorgensen S.L."/>
            <person name="Zaremba-Niedzwiedzka K."/>
            <person name="Martijn J."/>
            <person name="Lind A.E."/>
            <person name="van Eijk R."/>
            <person name="Schleper C."/>
            <person name="Guy L."/>
            <person name="Ettema T.J."/>
        </authorList>
    </citation>
    <scope>NUCLEOTIDE SEQUENCE</scope>
</reference>
<dbReference type="CDD" id="cd00609">
    <property type="entry name" value="AAT_like"/>
    <property type="match status" value="1"/>
</dbReference>
<accession>A0A0F9CM67</accession>
<dbReference type="InterPro" id="IPR015422">
    <property type="entry name" value="PyrdxlP-dep_Trfase_small"/>
</dbReference>
<evidence type="ECO:0000256" key="1">
    <source>
        <dbReference type="ARBA" id="ARBA00001933"/>
    </source>
</evidence>
<dbReference type="EMBL" id="LAZR01045908">
    <property type="protein sequence ID" value="KKK97756.1"/>
    <property type="molecule type" value="Genomic_DNA"/>
</dbReference>
<dbReference type="PANTHER" id="PTHR46383">
    <property type="entry name" value="ASPARTATE AMINOTRANSFERASE"/>
    <property type="match status" value="1"/>
</dbReference>
<evidence type="ECO:0000259" key="6">
    <source>
        <dbReference type="Pfam" id="PF00155"/>
    </source>
</evidence>
<dbReference type="GO" id="GO:0006520">
    <property type="term" value="P:amino acid metabolic process"/>
    <property type="evidence" value="ECO:0007669"/>
    <property type="project" value="InterPro"/>
</dbReference>
<evidence type="ECO:0000313" key="7">
    <source>
        <dbReference type="EMBL" id="KKK97756.1"/>
    </source>
</evidence>
<evidence type="ECO:0000256" key="3">
    <source>
        <dbReference type="ARBA" id="ARBA00022576"/>
    </source>
</evidence>